<keyword evidence="6" id="KW-1185">Reference proteome</keyword>
<dbReference type="SUPFAM" id="SSF52540">
    <property type="entry name" value="P-loop containing nucleoside triphosphate hydrolases"/>
    <property type="match status" value="1"/>
</dbReference>
<evidence type="ECO:0000313" key="5">
    <source>
        <dbReference type="EMBL" id="CAL6010960.1"/>
    </source>
</evidence>
<keyword evidence="3" id="KW-1133">Transmembrane helix</keyword>
<dbReference type="InterPro" id="IPR026082">
    <property type="entry name" value="ABCA"/>
</dbReference>
<keyword evidence="1" id="KW-0813">Transport</keyword>
<dbReference type="Pfam" id="PF00005">
    <property type="entry name" value="ABC_tran"/>
    <property type="match status" value="1"/>
</dbReference>
<dbReference type="Gene3D" id="3.40.50.300">
    <property type="entry name" value="P-loop containing nucleotide triphosphate hydrolases"/>
    <property type="match status" value="1"/>
</dbReference>
<evidence type="ECO:0000313" key="6">
    <source>
        <dbReference type="Proteomes" id="UP001642409"/>
    </source>
</evidence>
<feature type="transmembrane region" description="Helical" evidence="3">
    <location>
        <begin position="794"/>
        <end position="813"/>
    </location>
</feature>
<dbReference type="Proteomes" id="UP001642409">
    <property type="component" value="Unassembled WGS sequence"/>
</dbReference>
<evidence type="ECO:0000259" key="4">
    <source>
        <dbReference type="Pfam" id="PF00005"/>
    </source>
</evidence>
<protein>
    <submittedName>
        <fullName evidence="5">ABC_transporter family protein</fullName>
    </submittedName>
</protein>
<feature type="transmembrane region" description="Helical" evidence="3">
    <location>
        <begin position="764"/>
        <end position="782"/>
    </location>
</feature>
<dbReference type="PANTHER" id="PTHR19229:SF36">
    <property type="entry name" value="ATP-BINDING CASSETTE SUB-FAMILY A MEMBER 2"/>
    <property type="match status" value="1"/>
</dbReference>
<evidence type="ECO:0000256" key="2">
    <source>
        <dbReference type="ARBA" id="ARBA00022737"/>
    </source>
</evidence>
<reference evidence="5 6" key="1">
    <citation type="submission" date="2024-07" db="EMBL/GenBank/DDBJ databases">
        <authorList>
            <person name="Akdeniz Z."/>
        </authorList>
    </citation>
    <scope>NUCLEOTIDE SEQUENCE [LARGE SCALE GENOMIC DNA]</scope>
</reference>
<name>A0ABP1I8Z8_9EUKA</name>
<keyword evidence="3" id="KW-0812">Transmembrane</keyword>
<proteinExistence type="predicted"/>
<feature type="transmembrane region" description="Helical" evidence="3">
    <location>
        <begin position="198"/>
        <end position="222"/>
    </location>
</feature>
<comment type="caution">
    <text evidence="5">The sequence shown here is derived from an EMBL/GenBank/DDBJ whole genome shotgun (WGS) entry which is preliminary data.</text>
</comment>
<dbReference type="InterPro" id="IPR027417">
    <property type="entry name" value="P-loop_NTPase"/>
</dbReference>
<organism evidence="5 6">
    <name type="scientific">Hexamita inflata</name>
    <dbReference type="NCBI Taxonomy" id="28002"/>
    <lineage>
        <taxon>Eukaryota</taxon>
        <taxon>Metamonada</taxon>
        <taxon>Diplomonadida</taxon>
        <taxon>Hexamitidae</taxon>
        <taxon>Hexamitinae</taxon>
        <taxon>Hexamita</taxon>
    </lineage>
</organism>
<sequence>MSEGLIVAQGTSLELKQKYGSGYTLTIIGKEKRKLQVFKNLFNQYLESTDALQFVKEVDNSGAVSTFSVSQQYSEKVGQLIKYLEQYVISNSDLQDFCFERTSMDEVFVNVGNKFQVANGAEIDVTELKDIETITQDGIQVVEYTNDESIDVEINQKNWPASKSKQDIRKILTPERSKPRIGMALLLKMAKKDKIQKFGMLSYIILPFMLLLIAFLVINMLLTKVTNSFNKQIDDTVQNFDKLCSNCLSLDVANLPIGQCEGYDAWGFPGLCEQAKILQKKQFQPNVTWYGGDQRVWQDSPNLYNLQEEQSRVLIFDKKKLLGKTNYANLISSSQKGYQIQTSAQYGLVTLNKVSYYYFNMQGTPVNAQIQSQLSQQLNNLAPPTSILDLFDVKPIAIQQRSNTNQEQNSFNLKYDLRLDNGYDYFENSDEFDTNTQKKLNKQRYVFSNKKLNHNQNCKYLTEDNQTLTPQQQQSQVKNYLKNNIACVYMDDKFALQDLNQQIAQLVPLGFINLDNLQQQSVTSANTFKPVISSFAPSRQVFYYNKFYQIRYKWINTKNYNQLIKADSSISNIKDKYPNIRRVPSNLPSIIQANDIASKMFSPQTALIDLSTRLGTAIMKNKIASKVNIRFGVQMFPHITLNAIDILKSQLSLILVTTLQVVASWCIIFKLGNHIVHDRQSGFRRQLYLNGVQRSHYFVAYIMYTVILSAVVQFNIYIIGRWIFKLQTFVRIDGMMYFLLAIVVIISTTCFSLFIASFLTKVSIYNIICILILVVTIITIMLNMKTIGEQPPWYSFILPPIGYAMLVLSTSYYGTKPSELFDNNLGGLLIEVLLYSVGLGAVGIIIDTILPVNGMRPFFLKQKQHEELEDDKFNGEIGVGIGDELKTQKTQTNIQVEEEVLQKYGHTQLNKFNAAEFNVKSPRDQAAFHQVDRMDIDVFKERQILKNGIPKNTPVVVSNIAKKFGDFLALRDLSFHIPASDQGCVFALLGPNGAAKTTTINLMTGLTQSDAGAIYLHGFNMNDQRQAEQAYKHIGLCSQFDVYLTELSVRDHLKLFAAIHGVKWCEINIIVQKLAGFVCLGEVLDKQVGQLSGGMRRRLSLALAIIG</sequence>
<feature type="transmembrane region" description="Helical" evidence="3">
    <location>
        <begin position="698"/>
        <end position="724"/>
    </location>
</feature>
<keyword evidence="3" id="KW-0472">Membrane</keyword>
<dbReference type="InterPro" id="IPR003439">
    <property type="entry name" value="ABC_transporter-like_ATP-bd"/>
</dbReference>
<evidence type="ECO:0000256" key="1">
    <source>
        <dbReference type="ARBA" id="ARBA00022448"/>
    </source>
</evidence>
<feature type="domain" description="ABC transporter" evidence="4">
    <location>
        <begin position="972"/>
        <end position="1106"/>
    </location>
</feature>
<keyword evidence="2" id="KW-0677">Repeat</keyword>
<accession>A0ABP1I8Z8</accession>
<gene>
    <name evidence="5" type="ORF">HINF_LOCUS22338</name>
</gene>
<dbReference type="PANTHER" id="PTHR19229">
    <property type="entry name" value="ATP-BINDING CASSETTE TRANSPORTER SUBFAMILY A ABCA"/>
    <property type="match status" value="1"/>
</dbReference>
<dbReference type="EMBL" id="CAXDID020000062">
    <property type="protein sequence ID" value="CAL6010960.1"/>
    <property type="molecule type" value="Genomic_DNA"/>
</dbReference>
<feature type="transmembrane region" description="Helical" evidence="3">
    <location>
        <begin position="833"/>
        <end position="853"/>
    </location>
</feature>
<evidence type="ECO:0000256" key="3">
    <source>
        <dbReference type="SAM" id="Phobius"/>
    </source>
</evidence>
<feature type="transmembrane region" description="Helical" evidence="3">
    <location>
        <begin position="736"/>
        <end position="758"/>
    </location>
</feature>